<keyword evidence="13" id="KW-1185">Reference proteome</keyword>
<evidence type="ECO:0000256" key="8">
    <source>
        <dbReference type="PROSITE-ProRule" id="PRU00108"/>
    </source>
</evidence>
<feature type="compositionally biased region" description="Basic and acidic residues" evidence="10">
    <location>
        <begin position="192"/>
        <end position="203"/>
    </location>
</feature>
<name>A0A9D4EX81_DREPO</name>
<accession>A0A9D4EX81</accession>
<evidence type="ECO:0000259" key="11">
    <source>
        <dbReference type="PROSITE" id="PS50071"/>
    </source>
</evidence>
<dbReference type="Pfam" id="PF00046">
    <property type="entry name" value="Homeodomain"/>
    <property type="match status" value="1"/>
</dbReference>
<evidence type="ECO:0000256" key="4">
    <source>
        <dbReference type="ARBA" id="ARBA00023242"/>
    </source>
</evidence>
<dbReference type="PANTHER" id="PTHR24340:SF73">
    <property type="entry name" value="HOMEOBOX PROTEIN BAGPIPE-RELATED"/>
    <property type="match status" value="1"/>
</dbReference>
<dbReference type="PANTHER" id="PTHR24340">
    <property type="entry name" value="HOMEOBOX PROTEIN NKX"/>
    <property type="match status" value="1"/>
</dbReference>
<dbReference type="InterPro" id="IPR017970">
    <property type="entry name" value="Homeobox_CS"/>
</dbReference>
<dbReference type="PROSITE" id="PS50071">
    <property type="entry name" value="HOMEOBOX_2"/>
    <property type="match status" value="1"/>
</dbReference>
<evidence type="ECO:0000256" key="10">
    <source>
        <dbReference type="SAM" id="MobiDB-lite"/>
    </source>
</evidence>
<dbReference type="InterPro" id="IPR009057">
    <property type="entry name" value="Homeodomain-like_sf"/>
</dbReference>
<evidence type="ECO:0000256" key="5">
    <source>
        <dbReference type="ARBA" id="ARBA00061541"/>
    </source>
</evidence>
<proteinExistence type="inferred from homology"/>
<dbReference type="InterPro" id="IPR020479">
    <property type="entry name" value="HD_metazoa"/>
</dbReference>
<feature type="region of interest" description="Disordered" evidence="10">
    <location>
        <begin position="185"/>
        <end position="210"/>
    </location>
</feature>
<evidence type="ECO:0000256" key="1">
    <source>
        <dbReference type="ARBA" id="ARBA00004123"/>
    </source>
</evidence>
<dbReference type="PROSITE" id="PS00027">
    <property type="entry name" value="HOMEOBOX_1"/>
    <property type="match status" value="1"/>
</dbReference>
<sequence>MDGETKSANPPKLTGTMTKPKCSFSIDSILSSRTDEHSAQIGQDSDSPNMVKQDALIKSNMFMSHGGRFCGSLFAKTQHLPSYCFKTLNKMVQMDSGLQHQYAISLYQRCEHNLFGLSNNGFLNGDVHFEGNKESDKRNCCYTKTNPQDSYNVDTYFKEECKESTRCMQENFYYKDEDDMDITEEPAGTEHATPDSDEFKGESDESSNECDVNLTNVVTSGDEAASPVGDQNARHVLQVHENMNDFAGTEEQFAEASVAAIKPSRKIDVLGKSPRGSKHIAGNQQQDHPDKPRKKRSRAAFSHAQVFELERRFRHQRYLSGPERADLANALKLTETQVKIWFQNRRYKTKRKQLQREQALANSKTASVTILIKDGKRLYDTEETMISRPMFYPTFPVSPYEMFASYFQ</sequence>
<evidence type="ECO:0000313" key="12">
    <source>
        <dbReference type="EMBL" id="KAH3785640.1"/>
    </source>
</evidence>
<reference evidence="12" key="1">
    <citation type="journal article" date="2019" name="bioRxiv">
        <title>The Genome of the Zebra Mussel, Dreissena polymorpha: A Resource for Invasive Species Research.</title>
        <authorList>
            <person name="McCartney M.A."/>
            <person name="Auch B."/>
            <person name="Kono T."/>
            <person name="Mallez S."/>
            <person name="Zhang Y."/>
            <person name="Obille A."/>
            <person name="Becker A."/>
            <person name="Abrahante J.E."/>
            <person name="Garbe J."/>
            <person name="Badalamenti J.P."/>
            <person name="Herman A."/>
            <person name="Mangelson H."/>
            <person name="Liachko I."/>
            <person name="Sullivan S."/>
            <person name="Sone E.D."/>
            <person name="Koren S."/>
            <person name="Silverstein K.A.T."/>
            <person name="Beckman K.B."/>
            <person name="Gohl D.M."/>
        </authorList>
    </citation>
    <scope>NUCLEOTIDE SEQUENCE</scope>
    <source>
        <strain evidence="12">Duluth1</strain>
        <tissue evidence="12">Whole animal</tissue>
    </source>
</reference>
<keyword evidence="4 8" id="KW-0539">Nucleus</keyword>
<dbReference type="AlphaFoldDB" id="A0A9D4EX81"/>
<feature type="domain" description="Homeobox" evidence="11">
    <location>
        <begin position="292"/>
        <end position="352"/>
    </location>
</feature>
<dbReference type="GO" id="GO:0030154">
    <property type="term" value="P:cell differentiation"/>
    <property type="evidence" value="ECO:0007669"/>
    <property type="project" value="TreeGrafter"/>
</dbReference>
<comment type="caution">
    <text evidence="12">The sequence shown here is derived from an EMBL/GenBank/DDBJ whole genome shotgun (WGS) entry which is preliminary data.</text>
</comment>
<feature type="region of interest" description="Disordered" evidence="10">
    <location>
        <begin position="267"/>
        <end position="297"/>
    </location>
</feature>
<evidence type="ECO:0000256" key="2">
    <source>
        <dbReference type="ARBA" id="ARBA00023125"/>
    </source>
</evidence>
<dbReference type="SUPFAM" id="SSF46689">
    <property type="entry name" value="Homeodomain-like"/>
    <property type="match status" value="1"/>
</dbReference>
<dbReference type="OrthoDB" id="6159439at2759"/>
<dbReference type="SMART" id="SM00389">
    <property type="entry name" value="HOX"/>
    <property type="match status" value="1"/>
</dbReference>
<dbReference type="Gene3D" id="1.10.10.60">
    <property type="entry name" value="Homeodomain-like"/>
    <property type="match status" value="1"/>
</dbReference>
<gene>
    <name evidence="12" type="ORF">DPMN_163734</name>
</gene>
<evidence type="ECO:0000256" key="7">
    <source>
        <dbReference type="ARBA" id="ARBA00081047"/>
    </source>
</evidence>
<dbReference type="GO" id="GO:0000981">
    <property type="term" value="F:DNA-binding transcription factor activity, RNA polymerase II-specific"/>
    <property type="evidence" value="ECO:0007669"/>
    <property type="project" value="InterPro"/>
</dbReference>
<evidence type="ECO:0000256" key="9">
    <source>
        <dbReference type="RuleBase" id="RU000682"/>
    </source>
</evidence>
<evidence type="ECO:0000256" key="6">
    <source>
        <dbReference type="ARBA" id="ARBA00067519"/>
    </source>
</evidence>
<dbReference type="CDD" id="cd00086">
    <property type="entry name" value="homeodomain"/>
    <property type="match status" value="1"/>
</dbReference>
<dbReference type="InterPro" id="IPR050394">
    <property type="entry name" value="Homeobox_NK-like"/>
</dbReference>
<dbReference type="PRINTS" id="PR00024">
    <property type="entry name" value="HOMEOBOX"/>
</dbReference>
<evidence type="ECO:0000313" key="13">
    <source>
        <dbReference type="Proteomes" id="UP000828390"/>
    </source>
</evidence>
<comment type="subcellular location">
    <subcellularLocation>
        <location evidence="1 8 9">Nucleus</location>
    </subcellularLocation>
</comment>
<feature type="DNA-binding region" description="Homeobox" evidence="8">
    <location>
        <begin position="294"/>
        <end position="353"/>
    </location>
</feature>
<dbReference type="GO" id="GO:0000978">
    <property type="term" value="F:RNA polymerase II cis-regulatory region sequence-specific DNA binding"/>
    <property type="evidence" value="ECO:0007669"/>
    <property type="project" value="TreeGrafter"/>
</dbReference>
<evidence type="ECO:0000256" key="3">
    <source>
        <dbReference type="ARBA" id="ARBA00023155"/>
    </source>
</evidence>
<reference evidence="12" key="2">
    <citation type="submission" date="2020-11" db="EMBL/GenBank/DDBJ databases">
        <authorList>
            <person name="McCartney M.A."/>
            <person name="Auch B."/>
            <person name="Kono T."/>
            <person name="Mallez S."/>
            <person name="Becker A."/>
            <person name="Gohl D.M."/>
            <person name="Silverstein K.A.T."/>
            <person name="Koren S."/>
            <person name="Bechman K.B."/>
            <person name="Herman A."/>
            <person name="Abrahante J.E."/>
            <person name="Garbe J."/>
        </authorList>
    </citation>
    <scope>NUCLEOTIDE SEQUENCE</scope>
    <source>
        <strain evidence="12">Duluth1</strain>
        <tissue evidence="12">Whole animal</tissue>
    </source>
</reference>
<dbReference type="EMBL" id="JAIWYP010000008">
    <property type="protein sequence ID" value="KAH3785640.1"/>
    <property type="molecule type" value="Genomic_DNA"/>
</dbReference>
<comment type="similarity">
    <text evidence="5">Belongs to the NK-3 homeobox family.</text>
</comment>
<keyword evidence="2 8" id="KW-0238">DNA-binding</keyword>
<protein>
    <recommendedName>
        <fullName evidence="6">Homeobox protein Nkx-3.2</fullName>
    </recommendedName>
    <alternativeName>
        <fullName evidence="7">Bagpipe homeobox protein homolog 1</fullName>
    </alternativeName>
</protein>
<feature type="region of interest" description="Disordered" evidence="10">
    <location>
        <begin position="1"/>
        <end position="20"/>
    </location>
</feature>
<dbReference type="InterPro" id="IPR001356">
    <property type="entry name" value="HD"/>
</dbReference>
<dbReference type="Proteomes" id="UP000828390">
    <property type="component" value="Unassembled WGS sequence"/>
</dbReference>
<dbReference type="GO" id="GO:0048731">
    <property type="term" value="P:system development"/>
    <property type="evidence" value="ECO:0007669"/>
    <property type="project" value="UniProtKB-ARBA"/>
</dbReference>
<dbReference type="FunFam" id="1.10.10.60:FF:000225">
    <property type="entry name" value="NK3 homeobox 2"/>
    <property type="match status" value="1"/>
</dbReference>
<organism evidence="12 13">
    <name type="scientific">Dreissena polymorpha</name>
    <name type="common">Zebra mussel</name>
    <name type="synonym">Mytilus polymorpha</name>
    <dbReference type="NCBI Taxonomy" id="45954"/>
    <lineage>
        <taxon>Eukaryota</taxon>
        <taxon>Metazoa</taxon>
        <taxon>Spiralia</taxon>
        <taxon>Lophotrochozoa</taxon>
        <taxon>Mollusca</taxon>
        <taxon>Bivalvia</taxon>
        <taxon>Autobranchia</taxon>
        <taxon>Heteroconchia</taxon>
        <taxon>Euheterodonta</taxon>
        <taxon>Imparidentia</taxon>
        <taxon>Neoheterodontei</taxon>
        <taxon>Myida</taxon>
        <taxon>Dreissenoidea</taxon>
        <taxon>Dreissenidae</taxon>
        <taxon>Dreissena</taxon>
    </lineage>
</organism>
<dbReference type="GO" id="GO:0005634">
    <property type="term" value="C:nucleus"/>
    <property type="evidence" value="ECO:0007669"/>
    <property type="project" value="UniProtKB-SubCell"/>
</dbReference>
<keyword evidence="3 8" id="KW-0371">Homeobox</keyword>